<dbReference type="AlphaFoldDB" id="A0A0B8N8E8"/>
<keyword evidence="1" id="KW-0805">Transcription regulation</keyword>
<dbReference type="PANTHER" id="PTHR33164:SF43">
    <property type="entry name" value="HTH-TYPE TRANSCRIPTIONAL REPRESSOR YETL"/>
    <property type="match status" value="1"/>
</dbReference>
<evidence type="ECO:0000313" key="5">
    <source>
        <dbReference type="EMBL" id="GAP26472.1"/>
    </source>
</evidence>
<dbReference type="Proteomes" id="UP000037179">
    <property type="component" value="Unassembled WGS sequence"/>
</dbReference>
<name>A0A0B8N8E8_9NOCA</name>
<dbReference type="SMART" id="SM00347">
    <property type="entry name" value="HTH_MARR"/>
    <property type="match status" value="1"/>
</dbReference>
<dbReference type="InterPro" id="IPR023187">
    <property type="entry name" value="Tscrpt_reg_MarR-type_CS"/>
</dbReference>
<dbReference type="PANTHER" id="PTHR33164">
    <property type="entry name" value="TRANSCRIPTIONAL REGULATOR, MARR FAMILY"/>
    <property type="match status" value="1"/>
</dbReference>
<dbReference type="GO" id="GO:0006950">
    <property type="term" value="P:response to stress"/>
    <property type="evidence" value="ECO:0007669"/>
    <property type="project" value="TreeGrafter"/>
</dbReference>
<dbReference type="InterPro" id="IPR036388">
    <property type="entry name" value="WH-like_DNA-bd_sf"/>
</dbReference>
<dbReference type="Gene3D" id="1.10.10.10">
    <property type="entry name" value="Winged helix-like DNA-binding domain superfamily/Winged helix DNA-binding domain"/>
    <property type="match status" value="1"/>
</dbReference>
<evidence type="ECO:0000256" key="2">
    <source>
        <dbReference type="ARBA" id="ARBA00023125"/>
    </source>
</evidence>
<accession>A0A0B8N8E8</accession>
<keyword evidence="6" id="KW-1185">Reference proteome</keyword>
<proteinExistence type="predicted"/>
<dbReference type="OrthoDB" id="9783504at2"/>
<evidence type="ECO:0000313" key="6">
    <source>
        <dbReference type="Proteomes" id="UP000037179"/>
    </source>
</evidence>
<dbReference type="InterPro" id="IPR000835">
    <property type="entry name" value="HTH_MarR-typ"/>
</dbReference>
<dbReference type="InterPro" id="IPR039422">
    <property type="entry name" value="MarR/SlyA-like"/>
</dbReference>
<dbReference type="SUPFAM" id="SSF46785">
    <property type="entry name" value="Winged helix' DNA-binding domain"/>
    <property type="match status" value="1"/>
</dbReference>
<dbReference type="InterPro" id="IPR036390">
    <property type="entry name" value="WH_DNA-bd_sf"/>
</dbReference>
<dbReference type="RefSeq" id="WP_033085189.1">
    <property type="nucleotide sequence ID" value="NZ_AP017900.1"/>
</dbReference>
<dbReference type="Pfam" id="PF12802">
    <property type="entry name" value="MarR_2"/>
    <property type="match status" value="1"/>
</dbReference>
<organism evidence="5 6">
    <name type="scientific">Nocardia seriolae</name>
    <dbReference type="NCBI Taxonomy" id="37332"/>
    <lineage>
        <taxon>Bacteria</taxon>
        <taxon>Bacillati</taxon>
        <taxon>Actinomycetota</taxon>
        <taxon>Actinomycetes</taxon>
        <taxon>Mycobacteriales</taxon>
        <taxon>Nocardiaceae</taxon>
        <taxon>Nocardia</taxon>
    </lineage>
</organism>
<evidence type="ECO:0000256" key="1">
    <source>
        <dbReference type="ARBA" id="ARBA00023015"/>
    </source>
</evidence>
<reference evidence="5 6" key="2">
    <citation type="journal article" date="2016" name="Genome Announc.">
        <title>Draft Genome Sequence of Erythromycin- and Oxytetracycline-Sensitive Nocardia seriolae Strain U-1 (NBRC 110359).</title>
        <authorList>
            <person name="Imajoh M."/>
            <person name="Sukeda M."/>
            <person name="Shimizu M."/>
            <person name="Yamane J."/>
            <person name="Ohnishi K."/>
            <person name="Oshima S."/>
        </authorList>
    </citation>
    <scope>NUCLEOTIDE SEQUENCE [LARGE SCALE GENOMIC DNA]</scope>
    <source>
        <strain evidence="5 6">U-1</strain>
    </source>
</reference>
<sequence>MVNAGNEHEVADKVVAALDRIARGVRAHRQAIASRTGLTPLQLELLRTLAEGPPPEPLTGLLATELGVSQPTVSDSLLALERKGHVARQPAPGDRRRSAIVLTPDGSAVAAEIRAADEVLRACVAELPSDRQDQTLHTLLELIGGLLHAGVVQVARTCTTCRFYRTDDSTTAHCELLGQPLPPRDLRVNCPEHQPAAD</sequence>
<gene>
    <name evidence="5" type="ORF">NSK11_contig00006-0069</name>
</gene>
<dbReference type="GO" id="GO:0003700">
    <property type="term" value="F:DNA-binding transcription factor activity"/>
    <property type="evidence" value="ECO:0007669"/>
    <property type="project" value="InterPro"/>
</dbReference>
<evidence type="ECO:0000256" key="3">
    <source>
        <dbReference type="ARBA" id="ARBA00023163"/>
    </source>
</evidence>
<keyword evidence="2" id="KW-0238">DNA-binding</keyword>
<dbReference type="PROSITE" id="PS01117">
    <property type="entry name" value="HTH_MARR_1"/>
    <property type="match status" value="1"/>
</dbReference>
<dbReference type="EMBL" id="BBYQ01000006">
    <property type="protein sequence ID" value="GAP26472.1"/>
    <property type="molecule type" value="Genomic_DNA"/>
</dbReference>
<protein>
    <submittedName>
        <fullName evidence="5">MarR family transcriptional regulator</fullName>
    </submittedName>
</protein>
<feature type="domain" description="HTH marR-type" evidence="4">
    <location>
        <begin position="11"/>
        <end position="148"/>
    </location>
</feature>
<evidence type="ECO:0000259" key="4">
    <source>
        <dbReference type="PROSITE" id="PS50995"/>
    </source>
</evidence>
<dbReference type="PROSITE" id="PS50995">
    <property type="entry name" value="HTH_MARR_2"/>
    <property type="match status" value="1"/>
</dbReference>
<reference evidence="6" key="1">
    <citation type="submission" date="2015-07" db="EMBL/GenBank/DDBJ databases">
        <title>Nocardia seriolae U-1 whole genome shotgun sequence.</title>
        <authorList>
            <person name="Imajoh M."/>
            <person name="Fukumoto Y."/>
            <person name="Sukeda M."/>
            <person name="Yamane J."/>
            <person name="Yamasaki K."/>
            <person name="Shimizu M."/>
            <person name="Ohnishi K."/>
            <person name="Oshima S."/>
        </authorList>
    </citation>
    <scope>NUCLEOTIDE SEQUENCE [LARGE SCALE GENOMIC DNA]</scope>
    <source>
        <strain evidence="6">U-1</strain>
    </source>
</reference>
<dbReference type="GO" id="GO:0003677">
    <property type="term" value="F:DNA binding"/>
    <property type="evidence" value="ECO:0007669"/>
    <property type="project" value="UniProtKB-KW"/>
</dbReference>
<dbReference type="GeneID" id="93371387"/>
<comment type="caution">
    <text evidence="5">The sequence shown here is derived from an EMBL/GenBank/DDBJ whole genome shotgun (WGS) entry which is preliminary data.</text>
</comment>
<keyword evidence="3" id="KW-0804">Transcription</keyword>